<gene>
    <name evidence="1" type="ORF">NQ176_g6526</name>
</gene>
<evidence type="ECO:0000313" key="1">
    <source>
        <dbReference type="EMBL" id="KAJ2973580.1"/>
    </source>
</evidence>
<organism evidence="1 2">
    <name type="scientific">Zarea fungicola</name>
    <dbReference type="NCBI Taxonomy" id="93591"/>
    <lineage>
        <taxon>Eukaryota</taxon>
        <taxon>Fungi</taxon>
        <taxon>Dikarya</taxon>
        <taxon>Ascomycota</taxon>
        <taxon>Pezizomycotina</taxon>
        <taxon>Sordariomycetes</taxon>
        <taxon>Hypocreomycetidae</taxon>
        <taxon>Hypocreales</taxon>
        <taxon>Cordycipitaceae</taxon>
        <taxon>Zarea</taxon>
    </lineage>
</organism>
<evidence type="ECO:0000313" key="2">
    <source>
        <dbReference type="Proteomes" id="UP001143910"/>
    </source>
</evidence>
<protein>
    <submittedName>
        <fullName evidence="1">Uncharacterized protein</fullName>
    </submittedName>
</protein>
<dbReference type="Proteomes" id="UP001143910">
    <property type="component" value="Unassembled WGS sequence"/>
</dbReference>
<accession>A0ACC1N2S5</accession>
<sequence length="573" mass="64801">MTTADPKYNLNCFGDWFTSMPSRFGADNVLDAAAEAFLEGLMGIWTRGGEQTVGTMTKYGYALRSLRSVLDDPVKVKSPNTLCATILFTVSRNWFFKNSGSHVSHVDGMAHVLNSSAGQEWAEKLDTYMRLSMIYPISIEAVINPSVNIDPWYFSQLCPAFGPHQPPEADHGQPIESMNLSTILSIPTFVSAPEDHLRQIKCTYRQFQLELPLLCGRLRILAETTYSSGPEPDQLYKLLQVESTCIFLLSYALILNAVLMAVDPQNITLYSESQGLAREAITISQQTAAHLPAGMGFIPYALFAAWVATDNTDIMKGIASTMAMSDVYFADANQYEFGSPPIFLLEELGLQYEIESFRFDDVKKKPFIDINPNGRVPAILDPNTDIVLWESGAIYQYLIEQYDTDGRLKYDALNEKHQCNQWLHFQMSGQGPYYGQCGWFQHLHAEKIPSAIERYSIEVKRILGVLEGILAAKPSTCQWLVGNKMTFADMAFVPWNSRLNEILMQSWEEIWDGIPHVQSWHERMTDLPSWKNSMRHRSQLMEEQALQWNGFPEGVKTFAEYEKIIADAADNSF</sequence>
<reference evidence="1" key="1">
    <citation type="submission" date="2022-08" db="EMBL/GenBank/DDBJ databases">
        <title>Genome Sequence of Lecanicillium fungicola.</title>
        <authorList>
            <person name="Buettner E."/>
        </authorList>
    </citation>
    <scope>NUCLEOTIDE SEQUENCE</scope>
    <source>
        <strain evidence="1">Babe33</strain>
    </source>
</reference>
<keyword evidence="2" id="KW-1185">Reference proteome</keyword>
<proteinExistence type="predicted"/>
<dbReference type="EMBL" id="JANJQO010000952">
    <property type="protein sequence ID" value="KAJ2973580.1"/>
    <property type="molecule type" value="Genomic_DNA"/>
</dbReference>
<comment type="caution">
    <text evidence="1">The sequence shown here is derived from an EMBL/GenBank/DDBJ whole genome shotgun (WGS) entry which is preliminary data.</text>
</comment>
<name>A0ACC1N2S5_9HYPO</name>